<dbReference type="EMBL" id="CP000961">
    <property type="protein sequence ID" value="ACA87689.1"/>
    <property type="molecule type" value="Genomic_DNA"/>
</dbReference>
<reference evidence="1 2" key="1">
    <citation type="submission" date="2008-02" db="EMBL/GenBank/DDBJ databases">
        <title>Complete sequence of Shewanella woodyi ATCC 51908.</title>
        <authorList>
            <consortium name="US DOE Joint Genome Institute"/>
            <person name="Copeland A."/>
            <person name="Lucas S."/>
            <person name="Lapidus A."/>
            <person name="Glavina del Rio T."/>
            <person name="Dalin E."/>
            <person name="Tice H."/>
            <person name="Bruce D."/>
            <person name="Goodwin L."/>
            <person name="Pitluck S."/>
            <person name="Sims D."/>
            <person name="Brettin T."/>
            <person name="Detter J.C."/>
            <person name="Han C."/>
            <person name="Kuske C.R."/>
            <person name="Schmutz J."/>
            <person name="Larimer F."/>
            <person name="Land M."/>
            <person name="Hauser L."/>
            <person name="Kyrpides N."/>
            <person name="Lykidis A."/>
            <person name="Zhao J.-S."/>
            <person name="Richardson P."/>
        </authorList>
    </citation>
    <scope>NUCLEOTIDE SEQUENCE [LARGE SCALE GENOMIC DNA]</scope>
    <source>
        <strain evidence="2">ATCC 51908 / MS32</strain>
    </source>
</reference>
<gene>
    <name evidence="1" type="ordered locus">Swoo_3421</name>
</gene>
<sequence>MKLENRDIAMNKQASGEADAEEELFYSELSQFELAENDTYLQSKTPLDDEQSLSKFARIKLEGTSGFFGQFIYLINMLDVAIEVTLSNVMTRYNQQPGWEKTESYTIPPKQKLHLGTSSSGKVANGANYEYSLLSVKASD</sequence>
<organism evidence="1 2">
    <name type="scientific">Shewanella woodyi (strain ATCC 51908 / MS32)</name>
    <dbReference type="NCBI Taxonomy" id="392500"/>
    <lineage>
        <taxon>Bacteria</taxon>
        <taxon>Pseudomonadati</taxon>
        <taxon>Pseudomonadota</taxon>
        <taxon>Gammaproteobacteria</taxon>
        <taxon>Alteromonadales</taxon>
        <taxon>Shewanellaceae</taxon>
        <taxon>Shewanella</taxon>
    </lineage>
</organism>
<dbReference type="HOGENOM" id="CLU_1833854_0_0_6"/>
<accession>B1KQT3</accession>
<evidence type="ECO:0000313" key="1">
    <source>
        <dbReference type="EMBL" id="ACA87689.1"/>
    </source>
</evidence>
<evidence type="ECO:0000313" key="2">
    <source>
        <dbReference type="Proteomes" id="UP000002168"/>
    </source>
</evidence>
<keyword evidence="2" id="KW-1185">Reference proteome</keyword>
<protein>
    <submittedName>
        <fullName evidence="1">Uncharacterized protein</fullName>
    </submittedName>
</protein>
<dbReference type="Proteomes" id="UP000002168">
    <property type="component" value="Chromosome"/>
</dbReference>
<proteinExistence type="predicted"/>
<dbReference type="AlphaFoldDB" id="B1KQT3"/>
<dbReference type="KEGG" id="swd:Swoo_3421"/>
<dbReference type="RefSeq" id="WP_012326024.1">
    <property type="nucleotide sequence ID" value="NC_010506.1"/>
</dbReference>
<name>B1KQT3_SHEWM</name>